<proteinExistence type="predicted"/>
<reference evidence="1 2" key="1">
    <citation type="submission" date="2019-05" db="EMBL/GenBank/DDBJ databases">
        <title>Another draft genome of Portunus trituberculatus and its Hox gene families provides insights of decapod evolution.</title>
        <authorList>
            <person name="Jeong J.-H."/>
            <person name="Song I."/>
            <person name="Kim S."/>
            <person name="Choi T."/>
            <person name="Kim D."/>
            <person name="Ryu S."/>
            <person name="Kim W."/>
        </authorList>
    </citation>
    <scope>NUCLEOTIDE SEQUENCE [LARGE SCALE GENOMIC DNA]</scope>
    <source>
        <tissue evidence="1">Muscle</tissue>
    </source>
</reference>
<dbReference type="Proteomes" id="UP000324222">
    <property type="component" value="Unassembled WGS sequence"/>
</dbReference>
<protein>
    <submittedName>
        <fullName evidence="1">Uncharacterized protein</fullName>
    </submittedName>
</protein>
<name>A0A5B7J8L2_PORTR</name>
<accession>A0A5B7J8L2</accession>
<keyword evidence="2" id="KW-1185">Reference proteome</keyword>
<gene>
    <name evidence="1" type="ORF">E2C01_089356</name>
</gene>
<sequence length="74" mass="8537">MADPSSRRRAAQAVRWHKARMPRCETEEVIEVRDILDLPPSVKASLSAWGSRSSFHSFRIDSNDSTFRIRLHIT</sequence>
<dbReference type="AlphaFoldDB" id="A0A5B7J8L2"/>
<dbReference type="EMBL" id="VSRR010097619">
    <property type="protein sequence ID" value="MPC94201.1"/>
    <property type="molecule type" value="Genomic_DNA"/>
</dbReference>
<organism evidence="1 2">
    <name type="scientific">Portunus trituberculatus</name>
    <name type="common">Swimming crab</name>
    <name type="synonym">Neptunus trituberculatus</name>
    <dbReference type="NCBI Taxonomy" id="210409"/>
    <lineage>
        <taxon>Eukaryota</taxon>
        <taxon>Metazoa</taxon>
        <taxon>Ecdysozoa</taxon>
        <taxon>Arthropoda</taxon>
        <taxon>Crustacea</taxon>
        <taxon>Multicrustacea</taxon>
        <taxon>Malacostraca</taxon>
        <taxon>Eumalacostraca</taxon>
        <taxon>Eucarida</taxon>
        <taxon>Decapoda</taxon>
        <taxon>Pleocyemata</taxon>
        <taxon>Brachyura</taxon>
        <taxon>Eubrachyura</taxon>
        <taxon>Portunoidea</taxon>
        <taxon>Portunidae</taxon>
        <taxon>Portuninae</taxon>
        <taxon>Portunus</taxon>
    </lineage>
</organism>
<comment type="caution">
    <text evidence="1">The sequence shown here is derived from an EMBL/GenBank/DDBJ whole genome shotgun (WGS) entry which is preliminary data.</text>
</comment>
<evidence type="ECO:0000313" key="1">
    <source>
        <dbReference type="EMBL" id="MPC94201.1"/>
    </source>
</evidence>
<dbReference type="OrthoDB" id="257992at2759"/>
<evidence type="ECO:0000313" key="2">
    <source>
        <dbReference type="Proteomes" id="UP000324222"/>
    </source>
</evidence>